<keyword evidence="10" id="KW-1185">Reference proteome</keyword>
<feature type="transmembrane region" description="Helical" evidence="8">
    <location>
        <begin position="87"/>
        <end position="106"/>
    </location>
</feature>
<evidence type="ECO:0000256" key="4">
    <source>
        <dbReference type="ARBA" id="ARBA00022475"/>
    </source>
</evidence>
<feature type="transmembrane region" description="Helical" evidence="8">
    <location>
        <begin position="148"/>
        <end position="171"/>
    </location>
</feature>
<dbReference type="SUPFAM" id="SSF103473">
    <property type="entry name" value="MFS general substrate transporter"/>
    <property type="match status" value="1"/>
</dbReference>
<name>A0A6L9MW96_9ALTE</name>
<feature type="transmembrane region" description="Helical" evidence="8">
    <location>
        <begin position="54"/>
        <end position="75"/>
    </location>
</feature>
<sequence length="453" mass="47856">MTLHAQTSALPPSGLARFTPIISIGLLFFIFGFITWLNGALIPFLQMVCELTEIQALLIAFCFYIAYVVMALPMAKILEKTGYQKGMSLGLGIIALGCVLFVPAALSAWFPVFLLAQFVVGSGLTILQTASNPFIVRLGSEESAAARIAFMGLLNKAAGVLAPIIFTALVLNGLPDVNQEMLSAMAEQERTALISDMSVSLIQPYIGMAIALALLALGFTKINLPAIGEGTTEQNSDSAINAESSLNTPQADKRILQFPHLVLGAISLFFYVGVEVVAGDTIGLYGSSLGVDNATTLTSYTMVAMVIGYAIGLVCIPRIFSQQAALLGSAVTGVLLTFAILFASDTSTSIADVLWGWAGIQALPNSVALIALLGFANALVWPAIWPLALNNLGKYTAQGSALLIMGIAGGAILPMVYGGASEWVGGQYAYAIMLPCYCFIGYYAIWGSKKQSW</sequence>
<feature type="transmembrane region" description="Helical" evidence="8">
    <location>
        <begin position="401"/>
        <end position="420"/>
    </location>
</feature>
<evidence type="ECO:0000256" key="1">
    <source>
        <dbReference type="ARBA" id="ARBA00003321"/>
    </source>
</evidence>
<feature type="transmembrane region" description="Helical" evidence="8">
    <location>
        <begin position="324"/>
        <end position="343"/>
    </location>
</feature>
<evidence type="ECO:0000256" key="7">
    <source>
        <dbReference type="ARBA" id="ARBA00023136"/>
    </source>
</evidence>
<evidence type="ECO:0000256" key="8">
    <source>
        <dbReference type="SAM" id="Phobius"/>
    </source>
</evidence>
<evidence type="ECO:0000256" key="6">
    <source>
        <dbReference type="ARBA" id="ARBA00022989"/>
    </source>
</evidence>
<dbReference type="InterPro" id="IPR050375">
    <property type="entry name" value="MFS_TsgA-like"/>
</dbReference>
<accession>A0A6L9MW96</accession>
<dbReference type="AlphaFoldDB" id="A0A6L9MW96"/>
<dbReference type="PANTHER" id="PTHR43702">
    <property type="entry name" value="L-FUCOSE-PROTON SYMPORTER"/>
    <property type="match status" value="1"/>
</dbReference>
<dbReference type="InterPro" id="IPR011701">
    <property type="entry name" value="MFS"/>
</dbReference>
<keyword evidence="5 8" id="KW-0812">Transmembrane</keyword>
<dbReference type="EMBL" id="JAAAWP010000008">
    <property type="protein sequence ID" value="NDW22539.1"/>
    <property type="molecule type" value="Genomic_DNA"/>
</dbReference>
<dbReference type="Proteomes" id="UP000478837">
    <property type="component" value="Unassembled WGS sequence"/>
</dbReference>
<comment type="subcellular location">
    <subcellularLocation>
        <location evidence="2">Cell inner membrane</location>
        <topology evidence="2">Multi-pass membrane protein</topology>
    </subcellularLocation>
</comment>
<dbReference type="Pfam" id="PF07690">
    <property type="entry name" value="MFS_1"/>
    <property type="match status" value="1"/>
</dbReference>
<feature type="transmembrane region" description="Helical" evidence="8">
    <location>
        <begin position="202"/>
        <end position="219"/>
    </location>
</feature>
<feature type="transmembrane region" description="Helical" evidence="8">
    <location>
        <begin position="297"/>
        <end position="317"/>
    </location>
</feature>
<dbReference type="GO" id="GO:0005886">
    <property type="term" value="C:plasma membrane"/>
    <property type="evidence" value="ECO:0007669"/>
    <property type="project" value="UniProtKB-SubCell"/>
</dbReference>
<reference evidence="9 10" key="1">
    <citation type="submission" date="2020-01" db="EMBL/GenBank/DDBJ databases">
        <title>Genomes of bacteria type strains.</title>
        <authorList>
            <person name="Chen J."/>
            <person name="Zhu S."/>
            <person name="Yang J."/>
        </authorList>
    </citation>
    <scope>NUCLEOTIDE SEQUENCE [LARGE SCALE GENOMIC DNA]</scope>
    <source>
        <strain evidence="9 10">LMG 22958</strain>
    </source>
</reference>
<comment type="similarity">
    <text evidence="3">Belongs to the major facilitator superfamily. FHS transporter (TC 2.A.1.7) family.</text>
</comment>
<gene>
    <name evidence="9" type="primary">gluP</name>
    <name evidence="9" type="ORF">GTW09_13480</name>
</gene>
<feature type="transmembrane region" description="Helical" evidence="8">
    <location>
        <begin position="112"/>
        <end position="136"/>
    </location>
</feature>
<keyword evidence="4" id="KW-1003">Cell membrane</keyword>
<protein>
    <submittedName>
        <fullName evidence="9">Glucose/galactose MFS transporter</fullName>
    </submittedName>
</protein>
<feature type="transmembrane region" description="Helical" evidence="8">
    <location>
        <begin position="21"/>
        <end position="42"/>
    </location>
</feature>
<dbReference type="PANTHER" id="PTHR43702:SF12">
    <property type="entry name" value="N-ACETYL GLUCOSAMINE TRANSPORTER NAGP"/>
    <property type="match status" value="1"/>
</dbReference>
<feature type="transmembrane region" description="Helical" evidence="8">
    <location>
        <begin position="363"/>
        <end position="389"/>
    </location>
</feature>
<dbReference type="Gene3D" id="1.20.1250.20">
    <property type="entry name" value="MFS general substrate transporter like domains"/>
    <property type="match status" value="2"/>
</dbReference>
<dbReference type="GO" id="GO:0005354">
    <property type="term" value="F:galactose transmembrane transporter activity"/>
    <property type="evidence" value="ECO:0007669"/>
    <property type="project" value="InterPro"/>
</dbReference>
<dbReference type="GO" id="GO:1904659">
    <property type="term" value="P:D-glucose transmembrane transport"/>
    <property type="evidence" value="ECO:0007669"/>
    <property type="project" value="InterPro"/>
</dbReference>
<proteinExistence type="inferred from homology"/>
<keyword evidence="7 8" id="KW-0472">Membrane</keyword>
<organism evidence="9 10">
    <name type="scientific">Alteromonas hispanica</name>
    <dbReference type="NCBI Taxonomy" id="315421"/>
    <lineage>
        <taxon>Bacteria</taxon>
        <taxon>Pseudomonadati</taxon>
        <taxon>Pseudomonadota</taxon>
        <taxon>Gammaproteobacteria</taxon>
        <taxon>Alteromonadales</taxon>
        <taxon>Alteromonadaceae</taxon>
        <taxon>Alteromonas/Salinimonas group</taxon>
        <taxon>Alteromonas</taxon>
    </lineage>
</organism>
<evidence type="ECO:0000313" key="9">
    <source>
        <dbReference type="EMBL" id="NDW22539.1"/>
    </source>
</evidence>
<evidence type="ECO:0000313" key="10">
    <source>
        <dbReference type="Proteomes" id="UP000478837"/>
    </source>
</evidence>
<feature type="transmembrane region" description="Helical" evidence="8">
    <location>
        <begin position="261"/>
        <end position="285"/>
    </location>
</feature>
<evidence type="ECO:0000256" key="3">
    <source>
        <dbReference type="ARBA" id="ARBA00009120"/>
    </source>
</evidence>
<comment type="function">
    <text evidence="1">Intake of glucose and galactose.</text>
</comment>
<dbReference type="RefSeq" id="WP_163112299.1">
    <property type="nucleotide sequence ID" value="NZ_JAAAWP010000008.1"/>
</dbReference>
<dbReference type="NCBIfam" id="TIGR01272">
    <property type="entry name" value="gluP"/>
    <property type="match status" value="1"/>
</dbReference>
<evidence type="ECO:0000256" key="5">
    <source>
        <dbReference type="ARBA" id="ARBA00022692"/>
    </source>
</evidence>
<dbReference type="InterPro" id="IPR036259">
    <property type="entry name" value="MFS_trans_sf"/>
</dbReference>
<dbReference type="InterPro" id="IPR005964">
    <property type="entry name" value="Glc/Gal_transptr_bac"/>
</dbReference>
<dbReference type="GO" id="GO:0055056">
    <property type="term" value="F:D-glucose transmembrane transporter activity"/>
    <property type="evidence" value="ECO:0007669"/>
    <property type="project" value="InterPro"/>
</dbReference>
<feature type="transmembrane region" description="Helical" evidence="8">
    <location>
        <begin position="426"/>
        <end position="445"/>
    </location>
</feature>
<dbReference type="CDD" id="cd17394">
    <property type="entry name" value="MFS_FucP_like"/>
    <property type="match status" value="1"/>
</dbReference>
<comment type="caution">
    <text evidence="9">The sequence shown here is derived from an EMBL/GenBank/DDBJ whole genome shotgun (WGS) entry which is preliminary data.</text>
</comment>
<keyword evidence="6 8" id="KW-1133">Transmembrane helix</keyword>
<evidence type="ECO:0000256" key="2">
    <source>
        <dbReference type="ARBA" id="ARBA00004429"/>
    </source>
</evidence>